<dbReference type="GO" id="GO:0016301">
    <property type="term" value="F:kinase activity"/>
    <property type="evidence" value="ECO:0007669"/>
    <property type="project" value="UniProtKB-KW"/>
</dbReference>
<sequence length="255" mass="27958">MSTANVMSVATIPGLHKPLTKEDLKESTILYNGLPRIHSEMHIDMDHVEELVGIITRHGQLGKFSFHLVHRHDPIPNDTIRLESGFGIVPGKWNKPTAVDSVDLNNIHAVIFKFAPTQNRLVPFEFGLGPSPITPGGVDDEFVLEFTRYLAKNDLTNMFALEVVHPTEGGKPNECTAEVEVDKLGTVVLPKSLVNAKEFLPTGWPGSLQPGDSDPPAGQSWAKKVDESHKVFINKPIGTAGELVQELVRQGVLKV</sequence>
<accession>A0AB34FE64</accession>
<protein>
    <submittedName>
        <fullName evidence="1">Choline/ethanolamine kinase</fullName>
    </submittedName>
</protein>
<keyword evidence="1" id="KW-0418">Kinase</keyword>
<evidence type="ECO:0000313" key="2">
    <source>
        <dbReference type="Proteomes" id="UP001163105"/>
    </source>
</evidence>
<comment type="caution">
    <text evidence="1">The sequence shown here is derived from an EMBL/GenBank/DDBJ whole genome shotgun (WGS) entry which is preliminary data.</text>
</comment>
<proteinExistence type="predicted"/>
<gene>
    <name evidence="1" type="ORF">O9K51_10072</name>
</gene>
<dbReference type="EMBL" id="JAQHRD010000012">
    <property type="protein sequence ID" value="KAJ6437513.1"/>
    <property type="molecule type" value="Genomic_DNA"/>
</dbReference>
<dbReference type="Proteomes" id="UP001163105">
    <property type="component" value="Unassembled WGS sequence"/>
</dbReference>
<reference evidence="1" key="1">
    <citation type="submission" date="2023-01" db="EMBL/GenBank/DDBJ databases">
        <title>The growth and conidiation of Purpureocillium lavendulum are regulated by nitrogen source and histone H3K14 acetylation.</title>
        <authorList>
            <person name="Tang P."/>
            <person name="Han J."/>
            <person name="Zhang C."/>
            <person name="Tang P."/>
            <person name="Qi F."/>
            <person name="Zhang K."/>
            <person name="Liang L."/>
        </authorList>
    </citation>
    <scope>NUCLEOTIDE SEQUENCE</scope>
    <source>
        <strain evidence="1">YMF1.00683</strain>
    </source>
</reference>
<evidence type="ECO:0000313" key="1">
    <source>
        <dbReference type="EMBL" id="KAJ6437513.1"/>
    </source>
</evidence>
<keyword evidence="2" id="KW-1185">Reference proteome</keyword>
<name>A0AB34FE64_9HYPO</name>
<dbReference type="AlphaFoldDB" id="A0AB34FE64"/>
<keyword evidence="1" id="KW-0808">Transferase</keyword>
<organism evidence="1 2">
    <name type="scientific">Purpureocillium lavendulum</name>
    <dbReference type="NCBI Taxonomy" id="1247861"/>
    <lineage>
        <taxon>Eukaryota</taxon>
        <taxon>Fungi</taxon>
        <taxon>Dikarya</taxon>
        <taxon>Ascomycota</taxon>
        <taxon>Pezizomycotina</taxon>
        <taxon>Sordariomycetes</taxon>
        <taxon>Hypocreomycetidae</taxon>
        <taxon>Hypocreales</taxon>
        <taxon>Ophiocordycipitaceae</taxon>
        <taxon>Purpureocillium</taxon>
    </lineage>
</organism>